<feature type="signal peptide" evidence="1">
    <location>
        <begin position="1"/>
        <end position="20"/>
    </location>
</feature>
<keyword evidence="1" id="KW-0732">Signal</keyword>
<reference evidence="2 3" key="1">
    <citation type="submission" date="2018-11" db="EMBL/GenBank/DDBJ databases">
        <title>Micromonospora sp. PPF5-17, a new actinomycetes isolated from a hot spring soil.</title>
        <authorList>
            <person name="Thawai C."/>
        </authorList>
    </citation>
    <scope>NUCLEOTIDE SEQUENCE [LARGE SCALE GENOMIC DNA]</scope>
    <source>
        <strain evidence="2 3">PPF5-17</strain>
    </source>
</reference>
<name>A0ABX9W9E9_9ACTN</name>
<evidence type="ECO:0000313" key="3">
    <source>
        <dbReference type="Proteomes" id="UP000280698"/>
    </source>
</evidence>
<comment type="caution">
    <text evidence="2">The sequence shown here is derived from an EMBL/GenBank/DDBJ whole genome shotgun (WGS) entry which is preliminary data.</text>
</comment>
<protein>
    <submittedName>
        <fullName evidence="2">Uncharacterized protein</fullName>
    </submittedName>
</protein>
<gene>
    <name evidence="2" type="ORF">EFE23_26545</name>
</gene>
<sequence>MLGLLGVGAVGLTATTPAVAAGTSNSIFNCYTQWWNTAWAQKCSSPGAKYAGTYTSGVACSSQADKSMSIGRAQYSTATYSGTDCTFGASNGWITYS</sequence>
<accession>A0ABX9W9E9</accession>
<organism evidence="2 3">
    <name type="scientific">Micromonospora solifontis</name>
    <dbReference type="NCBI Taxonomy" id="2487138"/>
    <lineage>
        <taxon>Bacteria</taxon>
        <taxon>Bacillati</taxon>
        <taxon>Actinomycetota</taxon>
        <taxon>Actinomycetes</taxon>
        <taxon>Micromonosporales</taxon>
        <taxon>Micromonosporaceae</taxon>
        <taxon>Micromonospora</taxon>
    </lineage>
</organism>
<keyword evidence="3" id="KW-1185">Reference proteome</keyword>
<dbReference type="Proteomes" id="UP000280698">
    <property type="component" value="Unassembled WGS sequence"/>
</dbReference>
<proteinExistence type="predicted"/>
<evidence type="ECO:0000256" key="1">
    <source>
        <dbReference type="SAM" id="SignalP"/>
    </source>
</evidence>
<feature type="chain" id="PRO_5046485054" evidence="1">
    <location>
        <begin position="21"/>
        <end position="97"/>
    </location>
</feature>
<dbReference type="EMBL" id="RJLN01000137">
    <property type="protein sequence ID" value="RNL87811.1"/>
    <property type="molecule type" value="Genomic_DNA"/>
</dbReference>
<evidence type="ECO:0000313" key="2">
    <source>
        <dbReference type="EMBL" id="RNL87811.1"/>
    </source>
</evidence>